<organism evidence="3 4">
    <name type="scientific">[Myrmecia] bisecta</name>
    <dbReference type="NCBI Taxonomy" id="41462"/>
    <lineage>
        <taxon>Eukaryota</taxon>
        <taxon>Viridiplantae</taxon>
        <taxon>Chlorophyta</taxon>
        <taxon>core chlorophytes</taxon>
        <taxon>Trebouxiophyceae</taxon>
        <taxon>Trebouxiales</taxon>
        <taxon>Trebouxiaceae</taxon>
        <taxon>Myrmecia</taxon>
    </lineage>
</organism>
<feature type="region of interest" description="Disordered" evidence="2">
    <location>
        <begin position="226"/>
        <end position="287"/>
    </location>
</feature>
<dbReference type="AlphaFoldDB" id="A0AAW1R9D2"/>
<feature type="region of interest" description="Disordered" evidence="2">
    <location>
        <begin position="433"/>
        <end position="496"/>
    </location>
</feature>
<comment type="caution">
    <text evidence="3">The sequence shown here is derived from an EMBL/GenBank/DDBJ whole genome shotgun (WGS) entry which is preliminary data.</text>
</comment>
<gene>
    <name evidence="3" type="ORF">WJX72_010592</name>
</gene>
<feature type="compositionally biased region" description="Polar residues" evidence="2">
    <location>
        <begin position="463"/>
        <end position="472"/>
    </location>
</feature>
<dbReference type="EMBL" id="JALJOR010000001">
    <property type="protein sequence ID" value="KAK9830254.1"/>
    <property type="molecule type" value="Genomic_DNA"/>
</dbReference>
<name>A0AAW1R9D2_9CHLO</name>
<evidence type="ECO:0000256" key="2">
    <source>
        <dbReference type="SAM" id="MobiDB-lite"/>
    </source>
</evidence>
<feature type="compositionally biased region" description="Basic and acidic residues" evidence="2">
    <location>
        <begin position="316"/>
        <end position="330"/>
    </location>
</feature>
<evidence type="ECO:0000256" key="1">
    <source>
        <dbReference type="SAM" id="Coils"/>
    </source>
</evidence>
<protein>
    <submittedName>
        <fullName evidence="3">Uncharacterized protein</fullName>
    </submittedName>
</protein>
<keyword evidence="4" id="KW-1185">Reference proteome</keyword>
<proteinExistence type="predicted"/>
<evidence type="ECO:0000313" key="4">
    <source>
        <dbReference type="Proteomes" id="UP001489004"/>
    </source>
</evidence>
<feature type="coiled-coil region" evidence="1">
    <location>
        <begin position="9"/>
        <end position="71"/>
    </location>
</feature>
<sequence>MTEIAAARVAELEDQTERQRRALSELAVAAEELANDNVALSAEVLQLRDEKKGSREAMAALEDRVVNLQELYLRGLEAASLAPPASAREALQQRALDELATPEILAASRPPRDFPLPEGPPSTAIVPALHEIEALRRERDMLIAQVKALGERTAQLDTENGDLVQQCAAQKRAVHEASTLGQNRLVGAMRRIQYLVAKVAERDDTIKEKSKYIVRLETRLLAQHKTMQTAAVRNKPGTRAGSRSQQANWPAKSPFHPDNRGKAATADAAQENEQTEPGREQALQATTPGTVREVEAAARDEFAQHAQHTPQPPHLARHEVRPEGDGEQGRDAHLNIDQLEQRIDALNRTLTAKQASVSRLPAQTLGSTISEASFDDGDAGLLEWAQSVPTDDADGAAPHQGPGYSRSTPQPRAELQARLSPVAASWNLYKSSHSSSAAATPPRNEAWQRDEQLAAAQRPAGSPHQSQASVSGSPVEDVAAAPPTQPQRLSERIKANHKVSMDEIEGFTQRLLTLHGKAGYQLAPRQNPHLRP</sequence>
<dbReference type="Proteomes" id="UP001489004">
    <property type="component" value="Unassembled WGS sequence"/>
</dbReference>
<feature type="region of interest" description="Disordered" evidence="2">
    <location>
        <begin position="389"/>
        <end position="417"/>
    </location>
</feature>
<reference evidence="3 4" key="1">
    <citation type="journal article" date="2024" name="Nat. Commun.">
        <title>Phylogenomics reveals the evolutionary origins of lichenization in chlorophyte algae.</title>
        <authorList>
            <person name="Puginier C."/>
            <person name="Libourel C."/>
            <person name="Otte J."/>
            <person name="Skaloud P."/>
            <person name="Haon M."/>
            <person name="Grisel S."/>
            <person name="Petersen M."/>
            <person name="Berrin J.G."/>
            <person name="Delaux P.M."/>
            <person name="Dal Grande F."/>
            <person name="Keller J."/>
        </authorList>
    </citation>
    <scope>NUCLEOTIDE SEQUENCE [LARGE SCALE GENOMIC DNA]</scope>
    <source>
        <strain evidence="3 4">SAG 2043</strain>
    </source>
</reference>
<keyword evidence="1" id="KW-0175">Coiled coil</keyword>
<accession>A0AAW1R9D2</accession>
<evidence type="ECO:0000313" key="3">
    <source>
        <dbReference type="EMBL" id="KAK9830254.1"/>
    </source>
</evidence>
<feature type="region of interest" description="Disordered" evidence="2">
    <location>
        <begin position="303"/>
        <end position="330"/>
    </location>
</feature>